<keyword evidence="2" id="KW-0472">Membrane</keyword>
<gene>
    <name evidence="3" type="ORF">N0V91_010829</name>
</gene>
<keyword evidence="4" id="KW-1185">Reference proteome</keyword>
<evidence type="ECO:0000313" key="4">
    <source>
        <dbReference type="Proteomes" id="UP001140510"/>
    </source>
</evidence>
<keyword evidence="2" id="KW-1133">Transmembrane helix</keyword>
<accession>A0A9W9CZM6</accession>
<dbReference type="EMBL" id="JAPEVA010000157">
    <property type="protein sequence ID" value="KAJ4395471.1"/>
    <property type="molecule type" value="Genomic_DNA"/>
</dbReference>
<dbReference type="AlphaFoldDB" id="A0A9W9CZM6"/>
<feature type="region of interest" description="Disordered" evidence="1">
    <location>
        <begin position="244"/>
        <end position="307"/>
    </location>
</feature>
<dbReference type="OrthoDB" id="5215637at2759"/>
<comment type="caution">
    <text evidence="3">The sequence shown here is derived from an EMBL/GenBank/DDBJ whole genome shotgun (WGS) entry which is preliminary data.</text>
</comment>
<name>A0A9W9CZM6_9PLEO</name>
<evidence type="ECO:0000313" key="3">
    <source>
        <dbReference type="EMBL" id="KAJ4395471.1"/>
    </source>
</evidence>
<evidence type="ECO:0008006" key="5">
    <source>
        <dbReference type="Google" id="ProtNLM"/>
    </source>
</evidence>
<protein>
    <recommendedName>
        <fullName evidence="5">Mid2 domain-containing protein</fullName>
    </recommendedName>
</protein>
<keyword evidence="2" id="KW-0812">Transmembrane</keyword>
<sequence>MRLHHYLSITPFIALAAAQGKCRFPNGTLLPDDPAWNIYQPCLAENGPVTTCCALARSNPPYGNISLGYTQDECLPNGVCMNRITSNEGERITTWQFIDYCTEGGQADEATKCANVCSTGDQELTAKITPCDGTKNSTKWCCGASTDCCSGDDDVKPVELAQILGAVSSSVGSVFASVTSSATSTGPQASASGAASSAPTAATAENSGSKGLGGGAIGGIVVGALVGLVLIASTVFFARRASQKKKKASYGPPPGAEHAQPVEAPAYSPGTERQEMSSTVKYAHVAEMPGPPPIELQGDAPAHATKP</sequence>
<reference evidence="3" key="1">
    <citation type="submission" date="2022-10" db="EMBL/GenBank/DDBJ databases">
        <title>Tapping the CABI collections for fungal endophytes: first genome assemblies for Collariella, Neodidymelliopsis, Ascochyta clinopodiicola, Didymella pomorum, Didymosphaeria variabile, Neocosmospora piperis and Neocucurbitaria cava.</title>
        <authorList>
            <person name="Hill R."/>
        </authorList>
    </citation>
    <scope>NUCLEOTIDE SEQUENCE</scope>
    <source>
        <strain evidence="3">IMI 355091</strain>
    </source>
</reference>
<evidence type="ECO:0000256" key="2">
    <source>
        <dbReference type="SAM" id="Phobius"/>
    </source>
</evidence>
<feature type="transmembrane region" description="Helical" evidence="2">
    <location>
        <begin position="216"/>
        <end position="238"/>
    </location>
</feature>
<dbReference type="Proteomes" id="UP001140510">
    <property type="component" value="Unassembled WGS sequence"/>
</dbReference>
<evidence type="ECO:0000256" key="1">
    <source>
        <dbReference type="SAM" id="MobiDB-lite"/>
    </source>
</evidence>
<organism evidence="3 4">
    <name type="scientific">Didymella pomorum</name>
    <dbReference type="NCBI Taxonomy" id="749634"/>
    <lineage>
        <taxon>Eukaryota</taxon>
        <taxon>Fungi</taxon>
        <taxon>Dikarya</taxon>
        <taxon>Ascomycota</taxon>
        <taxon>Pezizomycotina</taxon>
        <taxon>Dothideomycetes</taxon>
        <taxon>Pleosporomycetidae</taxon>
        <taxon>Pleosporales</taxon>
        <taxon>Pleosporineae</taxon>
        <taxon>Didymellaceae</taxon>
        <taxon>Didymella</taxon>
    </lineage>
</organism>
<proteinExistence type="predicted"/>